<sequence length="855" mass="88527">MIFSTELPKYRYSACAVSLWLWIGGSQTAQAACTLTPTAGNDNYVCDSASSGPLTDLSGNNTLTFPANGTGTINGNVTFGAGVDRVLMGSGTLAGVLDQGDGANILQIDNGRITGEVHQHSGIDTFIMNGGSIQSLAQGDGFDQFLMTGGTIVDGFDDGDFAQMTGGTIGRVNMKLDDNTFDMSGGQILGNLVTGFGTDTIIVSAGRIGGNVSVSGGNDSITVTGGEIVGEVRASAGNDTLVWNGGGIIRSAILMGVGNDSATLANLGESTLALTPSIDGGNGTDLLTFDHTTSAGAARYINWETVNLNNGSQLDLAGNFVVGDSASGTGVFNIDGSSTLTSTQGSLTPFTVGQRATLNNAGRIDLSSGNTRTDDTLTVQGNYAGNGGQLLLQSVVGDDNSPSDKLVVNDGTLTGSTLITVTNLGGTGGLTQQNGIELVQAQGSAVSTPDAFALKGPVSAGAFDYYLFKGGVTAGSENSWYLRSAVVAPATVTLPNPDPALPPIVVPVVATPVAAIAPAGSPPLPVLPAAVPGASPIPLYRPEVPTWSVLPPAAAQLTLNALGTFHDRQGDQRLLNETGAFGAGWGRVYGKNVDQTWAGTVTPRLDGSLNGFQVGNDVYSSQTSNGQTQRTGFFVGHTRLQGDVDGFNQGFEGKRAGKVELEGDSYGVYWTLTDPKGWYVDTVIMGTRLDGDSHSERGLKLDNRGHALTVSAETGYPIQVTGNWVVEPQAQVIHQKVSLDSQDDGISRVSFDSDGAWTGRLGARLKGRYHVSGRPLEPYLRANLWHTLSGTDSVTFDGVDRIDTEQKSSSADLGVGVVLSLAKTVSVYGGVDYTRNIDSNQLRGTAANVGLRVSW</sequence>
<dbReference type="Gene3D" id="2.160.20.20">
    <property type="match status" value="1"/>
</dbReference>
<accession>A0A0F4TH25</accession>
<dbReference type="EMBL" id="LACD01000015">
    <property type="protein sequence ID" value="KJZ43738.1"/>
    <property type="molecule type" value="Genomic_DNA"/>
</dbReference>
<dbReference type="CDD" id="cd01344">
    <property type="entry name" value="PL2_Passenger_AT"/>
    <property type="match status" value="1"/>
</dbReference>
<evidence type="ECO:0000259" key="2">
    <source>
        <dbReference type="PROSITE" id="PS51208"/>
    </source>
</evidence>
<evidence type="ECO:0000256" key="1">
    <source>
        <dbReference type="SAM" id="SignalP"/>
    </source>
</evidence>
<dbReference type="SMART" id="SM00869">
    <property type="entry name" value="Autotransporter"/>
    <property type="match status" value="1"/>
</dbReference>
<dbReference type="SUPFAM" id="SSF51126">
    <property type="entry name" value="Pectin lyase-like"/>
    <property type="match status" value="1"/>
</dbReference>
<dbReference type="InterPro" id="IPR043990">
    <property type="entry name" value="AC_1"/>
</dbReference>
<feature type="signal peptide" evidence="1">
    <location>
        <begin position="1"/>
        <end position="31"/>
    </location>
</feature>
<evidence type="ECO:0000313" key="4">
    <source>
        <dbReference type="Proteomes" id="UP000033500"/>
    </source>
</evidence>
<protein>
    <submittedName>
        <fullName evidence="3">Autotransporter</fullName>
    </submittedName>
</protein>
<dbReference type="RefSeq" id="WP_046046964.1">
    <property type="nucleotide sequence ID" value="NZ_LACD01000015.1"/>
</dbReference>
<dbReference type="InterPro" id="IPR011050">
    <property type="entry name" value="Pectin_lyase_fold/virulence"/>
</dbReference>
<gene>
    <name evidence="3" type="ORF">VC34_13235</name>
</gene>
<dbReference type="Proteomes" id="UP000033500">
    <property type="component" value="Unassembled WGS sequence"/>
</dbReference>
<dbReference type="InterPro" id="IPR051551">
    <property type="entry name" value="Autotransporter_adhesion"/>
</dbReference>
<dbReference type="GO" id="GO:0019867">
    <property type="term" value="C:outer membrane"/>
    <property type="evidence" value="ECO:0007669"/>
    <property type="project" value="InterPro"/>
</dbReference>
<dbReference type="InterPro" id="IPR003991">
    <property type="entry name" value="Pertactin_virulence_factor"/>
</dbReference>
<dbReference type="PATRIC" id="fig|294.131.peg.733"/>
<dbReference type="Pfam" id="PF03797">
    <property type="entry name" value="Autotransporter"/>
    <property type="match status" value="1"/>
</dbReference>
<dbReference type="PRINTS" id="PR01484">
    <property type="entry name" value="PRTACTNFAMLY"/>
</dbReference>
<feature type="chain" id="PRO_5002478945" evidence="1">
    <location>
        <begin position="32"/>
        <end position="855"/>
    </location>
</feature>
<evidence type="ECO:0000313" key="3">
    <source>
        <dbReference type="EMBL" id="KJZ43738.1"/>
    </source>
</evidence>
<dbReference type="PROSITE" id="PS51208">
    <property type="entry name" value="AUTOTRANSPORTER"/>
    <property type="match status" value="1"/>
</dbReference>
<proteinExistence type="predicted"/>
<name>A0A0F4TH25_PSEFL</name>
<dbReference type="InterPro" id="IPR012332">
    <property type="entry name" value="Autotransporter_pectin_lyase_C"/>
</dbReference>
<reference evidence="3 4" key="1">
    <citation type="submission" date="2015-03" db="EMBL/GenBank/DDBJ databases">
        <title>Comparative genomics of Pseudomonas insights into diversity of traits involved in vanlence and defense.</title>
        <authorList>
            <person name="Qin Y."/>
        </authorList>
    </citation>
    <scope>NUCLEOTIDE SEQUENCE [LARGE SCALE GENOMIC DNA]</scope>
    <source>
        <strain evidence="3 4">C3</strain>
    </source>
</reference>
<dbReference type="InterPro" id="IPR005546">
    <property type="entry name" value="Autotransporte_beta"/>
</dbReference>
<dbReference type="PANTHER" id="PTHR35037:SF3">
    <property type="entry name" value="C-TERMINAL REGION OF AIDA-LIKE PROTEIN"/>
    <property type="match status" value="1"/>
</dbReference>
<comment type="caution">
    <text evidence="3">The sequence shown here is derived from an EMBL/GenBank/DDBJ whole genome shotgun (WGS) entry which is preliminary data.</text>
</comment>
<dbReference type="SUPFAM" id="SSF103515">
    <property type="entry name" value="Autotransporter"/>
    <property type="match status" value="1"/>
</dbReference>
<dbReference type="PANTHER" id="PTHR35037">
    <property type="entry name" value="C-TERMINAL REGION OF AIDA-LIKE PROTEIN"/>
    <property type="match status" value="1"/>
</dbReference>
<dbReference type="NCBIfam" id="TIGR01414">
    <property type="entry name" value="autotrans_barl"/>
    <property type="match status" value="1"/>
</dbReference>
<dbReference type="InterPro" id="IPR006315">
    <property type="entry name" value="OM_autotransptr_brl_dom"/>
</dbReference>
<dbReference type="AlphaFoldDB" id="A0A0F4TH25"/>
<feature type="domain" description="Autotransporter" evidence="2">
    <location>
        <begin position="577"/>
        <end position="855"/>
    </location>
</feature>
<dbReference type="Gene3D" id="2.40.128.130">
    <property type="entry name" value="Autotransporter beta-domain"/>
    <property type="match status" value="1"/>
</dbReference>
<dbReference type="InterPro" id="IPR036709">
    <property type="entry name" value="Autotransporte_beta_dom_sf"/>
</dbReference>
<keyword evidence="1" id="KW-0732">Signal</keyword>
<organism evidence="3 4">
    <name type="scientific">Pseudomonas fluorescens</name>
    <dbReference type="NCBI Taxonomy" id="294"/>
    <lineage>
        <taxon>Bacteria</taxon>
        <taxon>Pseudomonadati</taxon>
        <taxon>Pseudomonadota</taxon>
        <taxon>Gammaproteobacteria</taxon>
        <taxon>Pseudomonadales</taxon>
        <taxon>Pseudomonadaceae</taxon>
        <taxon>Pseudomonas</taxon>
    </lineage>
</organism>
<dbReference type="Pfam" id="PF18883">
    <property type="entry name" value="AC_1"/>
    <property type="match status" value="1"/>
</dbReference>